<gene>
    <name evidence="2" type="ORF">CDG81_08885</name>
    <name evidence="3" type="ORF">IL38_07790</name>
</gene>
<dbReference type="RefSeq" id="WP_043571783.1">
    <property type="nucleotide sequence ID" value="NZ_CP022752.1"/>
</dbReference>
<dbReference type="OrthoDB" id="3533156at2"/>
<evidence type="ECO:0000313" key="4">
    <source>
        <dbReference type="Proteomes" id="UP000029737"/>
    </source>
</evidence>
<evidence type="ECO:0000259" key="1">
    <source>
        <dbReference type="PROSITE" id="PS51186"/>
    </source>
</evidence>
<dbReference type="SUPFAM" id="SSF55729">
    <property type="entry name" value="Acyl-CoA N-acyltransferases (Nat)"/>
    <property type="match status" value="1"/>
</dbReference>
<dbReference type="PANTHER" id="PTHR43792">
    <property type="entry name" value="GNAT FAMILY, PUTATIVE (AFU_ORTHOLOGUE AFUA_3G00765)-RELATED-RELATED"/>
    <property type="match status" value="1"/>
</dbReference>
<dbReference type="InterPro" id="IPR000182">
    <property type="entry name" value="GNAT_dom"/>
</dbReference>
<sequence>MAPLSLTTERLLIRDWSVDDAEAAFRIYGNPEVAMWLAPMMQRVTDPNAMRSVLEAWVESAPNLTPPTGRWAMVRRSDNVLVGGLALRLLPPYEEDIEIRWQVSQHEWGKGYATEGARALLGWAFTQDVDEVFAVARSSNARAVATARKLGMEWVGETTKYYGLLLQVFRVRRADFAGPVPPSGGG</sequence>
<reference evidence="3 4" key="1">
    <citation type="journal article" date="2014" name="PLoS ONE">
        <title>Identification and Characterization of a New Erythromycin Biosynthetic Gene Cluster in Actinopolyspora erythraea YIM90600, a Novel Erythronolide-Producing Halophilic Actinomycete Isolated from Salt Field.</title>
        <authorList>
            <person name="Chen D."/>
            <person name="Feng J."/>
            <person name="Huang L."/>
            <person name="Zhang Q."/>
            <person name="Wu J."/>
            <person name="Zhu X."/>
            <person name="Duan Y."/>
            <person name="Xu Z."/>
        </authorList>
    </citation>
    <scope>NUCLEOTIDE SEQUENCE [LARGE SCALE GENOMIC DNA]</scope>
    <source>
        <strain evidence="3 4">YIM90600</strain>
    </source>
</reference>
<dbReference type="Pfam" id="PF13302">
    <property type="entry name" value="Acetyltransf_3"/>
    <property type="match status" value="1"/>
</dbReference>
<dbReference type="KEGG" id="aey:CDG81_08885"/>
<dbReference type="AlphaFoldDB" id="A0A099D6Z3"/>
<feature type="domain" description="N-acetyltransferase" evidence="1">
    <location>
        <begin position="11"/>
        <end position="171"/>
    </location>
</feature>
<keyword evidence="4" id="KW-1185">Reference proteome</keyword>
<dbReference type="PANTHER" id="PTHR43792:SF1">
    <property type="entry name" value="N-ACETYLTRANSFERASE DOMAIN-CONTAINING PROTEIN"/>
    <property type="match status" value="1"/>
</dbReference>
<dbReference type="EMBL" id="JPMV01000014">
    <property type="protein sequence ID" value="KGI81918.1"/>
    <property type="molecule type" value="Genomic_DNA"/>
</dbReference>
<evidence type="ECO:0000313" key="2">
    <source>
        <dbReference type="EMBL" id="ASU78383.1"/>
    </source>
</evidence>
<dbReference type="InterPro" id="IPR051531">
    <property type="entry name" value="N-acetyltransferase"/>
</dbReference>
<dbReference type="eggNOG" id="COG1670">
    <property type="taxonomic scope" value="Bacteria"/>
</dbReference>
<accession>A0A099D6Z3</accession>
<protein>
    <submittedName>
        <fullName evidence="3">GCN5 family acetyltransferase</fullName>
    </submittedName>
    <submittedName>
        <fullName evidence="2">N-acetyltransferase</fullName>
    </submittedName>
</protein>
<dbReference type="GO" id="GO:0016747">
    <property type="term" value="F:acyltransferase activity, transferring groups other than amino-acyl groups"/>
    <property type="evidence" value="ECO:0007669"/>
    <property type="project" value="InterPro"/>
</dbReference>
<evidence type="ECO:0000313" key="3">
    <source>
        <dbReference type="EMBL" id="KGI81918.1"/>
    </source>
</evidence>
<dbReference type="EMBL" id="CP022752">
    <property type="protein sequence ID" value="ASU78383.1"/>
    <property type="molecule type" value="Genomic_DNA"/>
</dbReference>
<dbReference type="Proteomes" id="UP000029737">
    <property type="component" value="Unassembled WGS sequence"/>
</dbReference>
<name>A0A099D6Z3_9ACTN</name>
<dbReference type="Proteomes" id="UP000215043">
    <property type="component" value="Chromosome"/>
</dbReference>
<keyword evidence="2" id="KW-0808">Transferase</keyword>
<evidence type="ECO:0000313" key="5">
    <source>
        <dbReference type="Proteomes" id="UP000215043"/>
    </source>
</evidence>
<dbReference type="InterPro" id="IPR016181">
    <property type="entry name" value="Acyl_CoA_acyltransferase"/>
</dbReference>
<dbReference type="PROSITE" id="PS51186">
    <property type="entry name" value="GNAT"/>
    <property type="match status" value="1"/>
</dbReference>
<proteinExistence type="predicted"/>
<organism evidence="2 5">
    <name type="scientific">Actinopolyspora erythraea</name>
    <dbReference type="NCBI Taxonomy" id="414996"/>
    <lineage>
        <taxon>Bacteria</taxon>
        <taxon>Bacillati</taxon>
        <taxon>Actinomycetota</taxon>
        <taxon>Actinomycetes</taxon>
        <taxon>Actinopolysporales</taxon>
        <taxon>Actinopolysporaceae</taxon>
        <taxon>Actinopolyspora</taxon>
    </lineage>
</organism>
<dbReference type="Gene3D" id="3.40.630.30">
    <property type="match status" value="1"/>
</dbReference>
<reference evidence="2 5" key="2">
    <citation type="submission" date="2017-08" db="EMBL/GenBank/DDBJ databases">
        <title>The complete genome sequence of moderately halophilic actinomycete Actinopolyspora erythraea YIM 90600, the producer of novel erythromycin, novel actinopolysporins A-C and tubercidin.</title>
        <authorList>
            <person name="Yin M."/>
            <person name="Tang S."/>
        </authorList>
    </citation>
    <scope>NUCLEOTIDE SEQUENCE [LARGE SCALE GENOMIC DNA]</scope>
    <source>
        <strain evidence="2 5">YIM 90600</strain>
    </source>
</reference>
<dbReference type="HOGENOM" id="CLU_013985_3_1_11"/>